<evidence type="ECO:0000313" key="2">
    <source>
        <dbReference type="EMBL" id="KAI9264088.1"/>
    </source>
</evidence>
<dbReference type="Proteomes" id="UP001209540">
    <property type="component" value="Unassembled WGS sequence"/>
</dbReference>
<evidence type="ECO:0000313" key="3">
    <source>
        <dbReference type="Proteomes" id="UP001209540"/>
    </source>
</evidence>
<keyword evidence="1" id="KW-1133">Transmembrane helix</keyword>
<keyword evidence="3" id="KW-1185">Reference proteome</keyword>
<protein>
    <submittedName>
        <fullName evidence="2">Uncharacterized protein</fullName>
    </submittedName>
</protein>
<keyword evidence="1" id="KW-0812">Transmembrane</keyword>
<gene>
    <name evidence="2" type="ORF">BDA99DRAFT_536817</name>
</gene>
<reference evidence="2" key="1">
    <citation type="journal article" date="2022" name="IScience">
        <title>Evolution of zygomycete secretomes and the origins of terrestrial fungal ecologies.</title>
        <authorList>
            <person name="Chang Y."/>
            <person name="Wang Y."/>
            <person name="Mondo S."/>
            <person name="Ahrendt S."/>
            <person name="Andreopoulos W."/>
            <person name="Barry K."/>
            <person name="Beard J."/>
            <person name="Benny G.L."/>
            <person name="Blankenship S."/>
            <person name="Bonito G."/>
            <person name="Cuomo C."/>
            <person name="Desiro A."/>
            <person name="Gervers K.A."/>
            <person name="Hundley H."/>
            <person name="Kuo A."/>
            <person name="LaButti K."/>
            <person name="Lang B.F."/>
            <person name="Lipzen A."/>
            <person name="O'Donnell K."/>
            <person name="Pangilinan J."/>
            <person name="Reynolds N."/>
            <person name="Sandor L."/>
            <person name="Smith M.E."/>
            <person name="Tsang A."/>
            <person name="Grigoriev I.V."/>
            <person name="Stajich J.E."/>
            <person name="Spatafora J.W."/>
        </authorList>
    </citation>
    <scope>NUCLEOTIDE SEQUENCE</scope>
    <source>
        <strain evidence="2">RSA 2281</strain>
    </source>
</reference>
<comment type="caution">
    <text evidence="2">The sequence shown here is derived from an EMBL/GenBank/DDBJ whole genome shotgun (WGS) entry which is preliminary data.</text>
</comment>
<dbReference type="AlphaFoldDB" id="A0AAD5PEG5"/>
<accession>A0AAD5PEG5</accession>
<reference evidence="2" key="2">
    <citation type="submission" date="2023-02" db="EMBL/GenBank/DDBJ databases">
        <authorList>
            <consortium name="DOE Joint Genome Institute"/>
            <person name="Mondo S.J."/>
            <person name="Chang Y."/>
            <person name="Wang Y."/>
            <person name="Ahrendt S."/>
            <person name="Andreopoulos W."/>
            <person name="Barry K."/>
            <person name="Beard J."/>
            <person name="Benny G.L."/>
            <person name="Blankenship S."/>
            <person name="Bonito G."/>
            <person name="Cuomo C."/>
            <person name="Desiro A."/>
            <person name="Gervers K.A."/>
            <person name="Hundley H."/>
            <person name="Kuo A."/>
            <person name="LaButti K."/>
            <person name="Lang B.F."/>
            <person name="Lipzen A."/>
            <person name="O'Donnell K."/>
            <person name="Pangilinan J."/>
            <person name="Reynolds N."/>
            <person name="Sandor L."/>
            <person name="Smith M.W."/>
            <person name="Tsang A."/>
            <person name="Grigoriev I.V."/>
            <person name="Stajich J.E."/>
            <person name="Spatafora J.W."/>
        </authorList>
    </citation>
    <scope>NUCLEOTIDE SEQUENCE</scope>
    <source>
        <strain evidence="2">RSA 2281</strain>
    </source>
</reference>
<sequence>MIIASVTLSYISFLITIRISLYRYESFYTLVVLIVLVIKLGSASTTSIPSSSLIIIGKDSPISNVSLIMLLPDLIEGTILLIMLCLLLGLAVIFPSITAIY</sequence>
<evidence type="ECO:0000256" key="1">
    <source>
        <dbReference type="SAM" id="Phobius"/>
    </source>
</evidence>
<feature type="transmembrane region" description="Helical" evidence="1">
    <location>
        <begin position="30"/>
        <end position="56"/>
    </location>
</feature>
<proteinExistence type="predicted"/>
<dbReference type="EMBL" id="JAIXMP010000012">
    <property type="protein sequence ID" value="KAI9264088.1"/>
    <property type="molecule type" value="Genomic_DNA"/>
</dbReference>
<organism evidence="2 3">
    <name type="scientific">Phascolomyces articulosus</name>
    <dbReference type="NCBI Taxonomy" id="60185"/>
    <lineage>
        <taxon>Eukaryota</taxon>
        <taxon>Fungi</taxon>
        <taxon>Fungi incertae sedis</taxon>
        <taxon>Mucoromycota</taxon>
        <taxon>Mucoromycotina</taxon>
        <taxon>Mucoromycetes</taxon>
        <taxon>Mucorales</taxon>
        <taxon>Lichtheimiaceae</taxon>
        <taxon>Phascolomyces</taxon>
    </lineage>
</organism>
<feature type="transmembrane region" description="Helical" evidence="1">
    <location>
        <begin position="77"/>
        <end position="100"/>
    </location>
</feature>
<keyword evidence="1" id="KW-0472">Membrane</keyword>
<name>A0AAD5PEG5_9FUNG</name>